<reference evidence="2 3" key="1">
    <citation type="submission" date="2016-08" db="EMBL/GenBank/DDBJ databases">
        <title>Genome sequence of Clavibacter michiganensis subsp. michiganensis strain CASJ007.</title>
        <authorList>
            <person name="Thapa S.P."/>
            <person name="Coaker G."/>
        </authorList>
    </citation>
    <scope>NUCLEOTIDE SEQUENCE [LARGE SCALE GENOMIC DNA]</scope>
    <source>
        <strain evidence="2">CASJ007</strain>
    </source>
</reference>
<dbReference type="EMBL" id="MDHH01000001">
    <property type="protein sequence ID" value="OUE03506.1"/>
    <property type="molecule type" value="Genomic_DNA"/>
</dbReference>
<feature type="compositionally biased region" description="Low complexity" evidence="1">
    <location>
        <begin position="1"/>
        <end position="11"/>
    </location>
</feature>
<feature type="region of interest" description="Disordered" evidence="1">
    <location>
        <begin position="1"/>
        <end position="43"/>
    </location>
</feature>
<gene>
    <name evidence="2" type="ORF">CMMCAS07_01055</name>
</gene>
<comment type="caution">
    <text evidence="2">The sequence shown here is derived from an EMBL/GenBank/DDBJ whole genome shotgun (WGS) entry which is preliminary data.</text>
</comment>
<feature type="compositionally biased region" description="Low complexity" evidence="1">
    <location>
        <begin position="21"/>
        <end position="43"/>
    </location>
</feature>
<keyword evidence="3" id="KW-1185">Reference proteome</keyword>
<proteinExistence type="predicted"/>
<protein>
    <submittedName>
        <fullName evidence="2">Uncharacterized protein</fullName>
    </submittedName>
</protein>
<name>A0A251XJA7_CLAMM</name>
<dbReference type="AlphaFoldDB" id="A0A251XJA7"/>
<evidence type="ECO:0000313" key="2">
    <source>
        <dbReference type="EMBL" id="OUE03506.1"/>
    </source>
</evidence>
<organism evidence="2 3">
    <name type="scientific">Clavibacter michiganensis subsp. michiganensis</name>
    <dbReference type="NCBI Taxonomy" id="33013"/>
    <lineage>
        <taxon>Bacteria</taxon>
        <taxon>Bacillati</taxon>
        <taxon>Actinomycetota</taxon>
        <taxon>Actinomycetes</taxon>
        <taxon>Micrococcales</taxon>
        <taxon>Microbacteriaceae</taxon>
        <taxon>Clavibacter</taxon>
    </lineage>
</organism>
<accession>A0A251XJA7</accession>
<sequence length="43" mass="4093">MLRLAAGALGATSTGPTDDIPSSAARLPSSPAPDARPASGAES</sequence>
<evidence type="ECO:0000256" key="1">
    <source>
        <dbReference type="SAM" id="MobiDB-lite"/>
    </source>
</evidence>
<dbReference type="Proteomes" id="UP000195062">
    <property type="component" value="Unassembled WGS sequence"/>
</dbReference>
<evidence type="ECO:0000313" key="3">
    <source>
        <dbReference type="Proteomes" id="UP000195062"/>
    </source>
</evidence>